<dbReference type="InterPro" id="IPR036259">
    <property type="entry name" value="MFS_trans_sf"/>
</dbReference>
<dbReference type="PANTHER" id="PTHR23521">
    <property type="entry name" value="TRANSPORTER MFS SUPERFAMILY"/>
    <property type="match status" value="1"/>
</dbReference>
<name>A0A7J2RZ32_9EURY</name>
<reference evidence="3" key="1">
    <citation type="journal article" date="2020" name="mSystems">
        <title>Genome- and Community-Level Interaction Insights into Carbon Utilization and Element Cycling Functions of Hydrothermarchaeota in Hydrothermal Sediment.</title>
        <authorList>
            <person name="Zhou Z."/>
            <person name="Liu Y."/>
            <person name="Xu W."/>
            <person name="Pan J."/>
            <person name="Luo Z.H."/>
            <person name="Li M."/>
        </authorList>
    </citation>
    <scope>NUCLEOTIDE SEQUENCE [LARGE SCALE GENOMIC DNA]</scope>
    <source>
        <strain evidence="3">HyVt-386</strain>
    </source>
</reference>
<protein>
    <submittedName>
        <fullName evidence="3">MFS transporter</fullName>
    </submittedName>
</protein>
<evidence type="ECO:0000259" key="2">
    <source>
        <dbReference type="PROSITE" id="PS50850"/>
    </source>
</evidence>
<feature type="transmembrane region" description="Helical" evidence="1">
    <location>
        <begin position="328"/>
        <end position="350"/>
    </location>
</feature>
<feature type="transmembrane region" description="Helical" evidence="1">
    <location>
        <begin position="356"/>
        <end position="379"/>
    </location>
</feature>
<evidence type="ECO:0000256" key="1">
    <source>
        <dbReference type="SAM" id="Phobius"/>
    </source>
</evidence>
<feature type="transmembrane region" description="Helical" evidence="1">
    <location>
        <begin position="269"/>
        <end position="289"/>
    </location>
</feature>
<feature type="transmembrane region" description="Helical" evidence="1">
    <location>
        <begin position="101"/>
        <end position="119"/>
    </location>
</feature>
<dbReference type="InterPro" id="IPR020846">
    <property type="entry name" value="MFS_dom"/>
</dbReference>
<feature type="transmembrane region" description="Helical" evidence="1">
    <location>
        <begin position="72"/>
        <end position="89"/>
    </location>
</feature>
<feature type="transmembrane region" description="Helical" evidence="1">
    <location>
        <begin position="160"/>
        <end position="180"/>
    </location>
</feature>
<keyword evidence="1" id="KW-1133">Transmembrane helix</keyword>
<feature type="transmembrane region" description="Helical" evidence="1">
    <location>
        <begin position="295"/>
        <end position="316"/>
    </location>
</feature>
<dbReference type="EMBL" id="DRIE01000014">
    <property type="protein sequence ID" value="HEC56473.1"/>
    <property type="molecule type" value="Genomic_DNA"/>
</dbReference>
<gene>
    <name evidence="3" type="ORF">ENI32_01095</name>
</gene>
<feature type="transmembrane region" description="Helical" evidence="1">
    <location>
        <begin position="205"/>
        <end position="230"/>
    </location>
</feature>
<dbReference type="PANTHER" id="PTHR23521:SF2">
    <property type="entry name" value="TRANSPORTER MFS SUPERFAMILY"/>
    <property type="match status" value="1"/>
</dbReference>
<dbReference type="InterPro" id="IPR011701">
    <property type="entry name" value="MFS"/>
</dbReference>
<dbReference type="Proteomes" id="UP000885936">
    <property type="component" value="Unassembled WGS sequence"/>
</dbReference>
<keyword evidence="1" id="KW-0812">Transmembrane</keyword>
<keyword evidence="1" id="KW-0472">Membrane</keyword>
<dbReference type="GO" id="GO:0022857">
    <property type="term" value="F:transmembrane transporter activity"/>
    <property type="evidence" value="ECO:0007669"/>
    <property type="project" value="InterPro"/>
</dbReference>
<dbReference type="Gene3D" id="1.20.1250.20">
    <property type="entry name" value="MFS general substrate transporter like domains"/>
    <property type="match status" value="2"/>
</dbReference>
<dbReference type="PRINTS" id="PR01036">
    <property type="entry name" value="TCRTETB"/>
</dbReference>
<organism evidence="3">
    <name type="scientific">Candidatus Syntropharchaeum butanivorans</name>
    <dbReference type="NCBI Taxonomy" id="1839936"/>
    <lineage>
        <taxon>Archaea</taxon>
        <taxon>Methanobacteriati</taxon>
        <taxon>Methanobacteriota</taxon>
        <taxon>Stenosarchaea group</taxon>
        <taxon>Methanomicrobia</taxon>
        <taxon>Methanosarcinales</taxon>
        <taxon>ANME-2 cluster</taxon>
        <taxon>Candidatus Syntropharchaeum</taxon>
    </lineage>
</organism>
<accession>A0A7J2RZ32</accession>
<feature type="transmembrane region" description="Helical" evidence="1">
    <location>
        <begin position="242"/>
        <end position="262"/>
    </location>
</feature>
<dbReference type="Pfam" id="PF07690">
    <property type="entry name" value="MFS_1"/>
    <property type="match status" value="2"/>
</dbReference>
<feature type="transmembrane region" description="Helical" evidence="1">
    <location>
        <begin position="38"/>
        <end position="60"/>
    </location>
</feature>
<evidence type="ECO:0000313" key="3">
    <source>
        <dbReference type="EMBL" id="HEC56473.1"/>
    </source>
</evidence>
<sequence>MRKETVVYAILIFVAMLSLTLMAPVIKEFVIDRFDVSNTVASLFFTLEILAYVIFAVFWGSLSDTCGKRRPFIIFGFGSSAIMYFWMAQVNSLFSLLMLRFIQGAVTVMAWSIVMTAALDGVDKRDHGRTMGVIGMAMMFGMGSGAPIGGLLAAKYGVFFPMYFASSLFLAGMLIAIALVPESHIANKPDTMRESINVLLEKRDLAIPFVFGFIDRFTVAFFIFAFPLYMSAAFGSGTAERGMYQALLLLPLVLLQYPFGMLSDKIGRAIPLVIGSFFYGLEMCMVGFVGKEALIALMLCCGIFAAMMFPASIALVGDISPQNKRGAAIGGFNLSGSLGFVVGFAAAGIFTDRYGYTSSFIMGGLSEILVALIMIPFLLKIMK</sequence>
<dbReference type="AlphaFoldDB" id="A0A7J2RZ32"/>
<dbReference type="PROSITE" id="PS50850">
    <property type="entry name" value="MFS"/>
    <property type="match status" value="1"/>
</dbReference>
<feature type="transmembrane region" description="Helical" evidence="1">
    <location>
        <begin position="7"/>
        <end position="26"/>
    </location>
</feature>
<dbReference type="GO" id="GO:0005886">
    <property type="term" value="C:plasma membrane"/>
    <property type="evidence" value="ECO:0007669"/>
    <property type="project" value="TreeGrafter"/>
</dbReference>
<dbReference type="SUPFAM" id="SSF103473">
    <property type="entry name" value="MFS general substrate transporter"/>
    <property type="match status" value="1"/>
</dbReference>
<proteinExistence type="predicted"/>
<feature type="domain" description="Major facilitator superfamily (MFS) profile" evidence="2">
    <location>
        <begin position="4"/>
        <end position="382"/>
    </location>
</feature>
<comment type="caution">
    <text evidence="3">The sequence shown here is derived from an EMBL/GenBank/DDBJ whole genome shotgun (WGS) entry which is preliminary data.</text>
</comment>
<feature type="transmembrane region" description="Helical" evidence="1">
    <location>
        <begin position="131"/>
        <end position="154"/>
    </location>
</feature>
<dbReference type="CDD" id="cd17325">
    <property type="entry name" value="MFS_MdtG_SLC18_like"/>
    <property type="match status" value="1"/>
</dbReference>